<feature type="signal peptide" evidence="1">
    <location>
        <begin position="1"/>
        <end position="24"/>
    </location>
</feature>
<protein>
    <submittedName>
        <fullName evidence="2">PQQ-binding-like beta-propeller repeat protein</fullName>
    </submittedName>
</protein>
<feature type="chain" id="PRO_5040927015" evidence="1">
    <location>
        <begin position="25"/>
        <end position="1076"/>
    </location>
</feature>
<gene>
    <name evidence="2" type="ORF">OD750_001375</name>
</gene>
<evidence type="ECO:0000313" key="2">
    <source>
        <dbReference type="EMBL" id="MDC8011190.1"/>
    </source>
</evidence>
<evidence type="ECO:0000256" key="1">
    <source>
        <dbReference type="SAM" id="SignalP"/>
    </source>
</evidence>
<dbReference type="Proteomes" id="UP001139971">
    <property type="component" value="Unassembled WGS sequence"/>
</dbReference>
<sequence length="1076" mass="112340">MSVLFRFARFGIAAALSVPLAAWAWNRPIEDPARSAVAFTQGSGNAAGRYWGISTSLQEIAVLHYADGTTSPAAFASHHGDVVAATLTNEQGELLTIQHDGTFVGRCRIVKYDTGATLRWETQTDEVPCGLGPPVGSRLFPAQNASVVASVPNRIVRLGTDGRILARLDTTTMIGTLDTVDPRNGSLYTIDAAEAAPQIAAYDTQGTRRWVKPLDGRGLSAVAPDGSLRVAGVRRSGGLFLAAYAANDGALLWSTAVEPTTSTNEYVNLRAPIVDANGATFLASGIGAAAAVKLDANGQVAWRANRADLGIPADANLINAALAPDGDLVVTHNDRATRLDAAGAKRYSKVVVHPTAPARVLSVVAFEADGTAVLQVYATGSQQAPFVRIAPDGTDRSAPQTLVSNGSASAERALLADGSIVSWSIGHSGARELVRIGADGGTLWRKATPGSWIPSVNAEAFGTIAAGDGRVCVLGAQPRSDNLVDQVLACHRIDDGGELWTRKLFERAQFWTNDANGRLRIDADGTLVAWYEIGTTDIGGNVTSSVGYTRFGRDGNVLATRALAPDTHILDTSPPDAPFALIRAGAEAVVFGADGGERYRFATSRTEPLVGAFGADGSLVAIYLFGGSPPTGSASRYDATGHKLWTQPFEASASGLKPPVIVGDSVYVASCCIGAGAARRVAKLSLEDGSVRWQRDLPPLTNATASPSALVATPDGDAVASVSASARTIDVDVLDTLDGTVRARHREACRTLGCTTARPLVSGTTLHGLDAALGGTSALFTWPIPAAQNAFVRIDQIGIAGPWWSPYANGEGIVIDFLPDSRTFFAPWFTFSRGGGNDPAGQRWYVVQGQVPANARSVELPITETTGGNFDAGPTVQARIVGKATFTFTDCNNGTMQYAFDAATNGAASGTITLTRLTPATESCVLADGTTRPGNAAPPANDFDTHQSGSWFETATSGQGLQFTVQPGGVFFAPWFTFDPAGPADDPGRQRWFTLQGGLAGARNGVVEVPIVQTIGGAFDSVPTSNMTIVGKATVTFAACDRAKVDYRFDDNDLAGAMRTLAGSIDLVKIGGCASR</sequence>
<dbReference type="PANTHER" id="PTHR34512:SF30">
    <property type="entry name" value="OUTER MEMBRANE PROTEIN ASSEMBLY FACTOR BAMB"/>
    <property type="match status" value="1"/>
</dbReference>
<name>A0A9X4BFJ1_9GAMM</name>
<dbReference type="RefSeq" id="WP_263543063.1">
    <property type="nucleotide sequence ID" value="NZ_JAOVZO020000001.1"/>
</dbReference>
<dbReference type="PANTHER" id="PTHR34512">
    <property type="entry name" value="CELL SURFACE PROTEIN"/>
    <property type="match status" value="1"/>
</dbReference>
<evidence type="ECO:0000313" key="3">
    <source>
        <dbReference type="Proteomes" id="UP001139971"/>
    </source>
</evidence>
<dbReference type="SUPFAM" id="SSF50998">
    <property type="entry name" value="Quinoprotein alcohol dehydrogenase-like"/>
    <property type="match status" value="2"/>
</dbReference>
<proteinExistence type="predicted"/>
<keyword evidence="1" id="KW-0732">Signal</keyword>
<comment type="caution">
    <text evidence="2">The sequence shown here is derived from an EMBL/GenBank/DDBJ whole genome shotgun (WGS) entry which is preliminary data.</text>
</comment>
<organism evidence="2 3">
    <name type="scientific">Tahibacter soli</name>
    <dbReference type="NCBI Taxonomy" id="2983605"/>
    <lineage>
        <taxon>Bacteria</taxon>
        <taxon>Pseudomonadati</taxon>
        <taxon>Pseudomonadota</taxon>
        <taxon>Gammaproteobacteria</taxon>
        <taxon>Lysobacterales</taxon>
        <taxon>Rhodanobacteraceae</taxon>
        <taxon>Tahibacter</taxon>
    </lineage>
</organism>
<dbReference type="AlphaFoldDB" id="A0A9X4BFJ1"/>
<reference evidence="2" key="1">
    <citation type="submission" date="2023-02" db="EMBL/GenBank/DDBJ databases">
        <title>Tahibacter soli sp. nov. isolated from soil.</title>
        <authorList>
            <person name="Baek J.H."/>
            <person name="Lee J.K."/>
            <person name="Choi D.G."/>
            <person name="Jeon C.O."/>
        </authorList>
    </citation>
    <scope>NUCLEOTIDE SEQUENCE</scope>
    <source>
        <strain evidence="2">BL</strain>
    </source>
</reference>
<accession>A0A9X4BFJ1</accession>
<dbReference type="InterPro" id="IPR011047">
    <property type="entry name" value="Quinoprotein_ADH-like_sf"/>
</dbReference>
<dbReference type="EMBL" id="JAOVZO020000001">
    <property type="protein sequence ID" value="MDC8011190.1"/>
    <property type="molecule type" value="Genomic_DNA"/>
</dbReference>
<keyword evidence="3" id="KW-1185">Reference proteome</keyword>
<dbReference type="SUPFAM" id="SSF101898">
    <property type="entry name" value="NHL repeat"/>
    <property type="match status" value="1"/>
</dbReference>